<proteinExistence type="predicted"/>
<evidence type="ECO:0000313" key="3">
    <source>
        <dbReference type="Proteomes" id="UP000568888"/>
    </source>
</evidence>
<dbReference type="RefSeq" id="WP_183351128.1">
    <property type="nucleotide sequence ID" value="NZ_BLXY01000021.1"/>
</dbReference>
<reference evidence="3" key="1">
    <citation type="submission" date="2020-06" db="EMBL/GenBank/DDBJ databases">
        <title>Draft genomic sequecing of Geomonas sp. Red736.</title>
        <authorList>
            <person name="Itoh H."/>
            <person name="Xu Z.X."/>
            <person name="Ushijima N."/>
            <person name="Masuda Y."/>
            <person name="Shiratori Y."/>
            <person name="Senoo K."/>
        </authorList>
    </citation>
    <scope>NUCLEOTIDE SEQUENCE [LARGE SCALE GENOMIC DNA]</scope>
    <source>
        <strain evidence="3">Red736</strain>
    </source>
</reference>
<keyword evidence="1" id="KW-1133">Transmembrane helix</keyword>
<protein>
    <recommendedName>
        <fullName evidence="4">ResB-like domain-containing protein</fullName>
    </recommendedName>
</protein>
<feature type="transmembrane region" description="Helical" evidence="1">
    <location>
        <begin position="342"/>
        <end position="364"/>
    </location>
</feature>
<keyword evidence="1" id="KW-0472">Membrane</keyword>
<accession>A0A6V8N1C3</accession>
<sequence>MSRPVSIAMKAATSPAVTSCVLALFLLLYVGIAFGSNEPLTALMAITRGNPALIALLALVPLNGAARLVAESRSFLKRCRALAGAAGIDPAGLFDDEVALPQTAAIEEEGKRLAEQGYAVRTGADYLAARRGCTIFPARFLYLLGMVLLFCGILVSLTGRVTHRQVVLEGEALPVSRDLVQRIVLKEEPGLFLQRTLDIAVAGEGGGERHFGLYPPGTHRGHYLYPRYLAIAPLLRFSAPDLPGGFEQFAVLSIYPPGKEDTFQIPGSPYRFIFQMVPGEGADPYASGSIILQFRLLKGESQVWAGSAHLGGEASGDGYRLALPEFRRAVVADFVQDAGVPLIWSAAALLLMSLLWFVPVRLFLPRQEILLLRHAGGVNACSRAEGGRRAHAGRFHELLDRMQPGEGGEP</sequence>
<name>A0A6V8N1C3_9BACT</name>
<feature type="transmembrane region" description="Helical" evidence="1">
    <location>
        <begin position="51"/>
        <end position="70"/>
    </location>
</feature>
<evidence type="ECO:0008006" key="4">
    <source>
        <dbReference type="Google" id="ProtNLM"/>
    </source>
</evidence>
<evidence type="ECO:0000313" key="2">
    <source>
        <dbReference type="EMBL" id="GFO66288.1"/>
    </source>
</evidence>
<keyword evidence="1" id="KW-0812">Transmembrane</keyword>
<feature type="transmembrane region" description="Helical" evidence="1">
    <location>
        <begin position="140"/>
        <end position="159"/>
    </location>
</feature>
<dbReference type="Proteomes" id="UP000568888">
    <property type="component" value="Unassembled WGS sequence"/>
</dbReference>
<gene>
    <name evidence="2" type="ORF">GMPD_42070</name>
</gene>
<dbReference type="AlphaFoldDB" id="A0A6V8N1C3"/>
<evidence type="ECO:0000256" key="1">
    <source>
        <dbReference type="SAM" id="Phobius"/>
    </source>
</evidence>
<comment type="caution">
    <text evidence="2">The sequence shown here is derived from an EMBL/GenBank/DDBJ whole genome shotgun (WGS) entry which is preliminary data.</text>
</comment>
<organism evidence="2 3">
    <name type="scientific">Geomonas paludis</name>
    <dbReference type="NCBI Taxonomy" id="2740185"/>
    <lineage>
        <taxon>Bacteria</taxon>
        <taxon>Pseudomonadati</taxon>
        <taxon>Thermodesulfobacteriota</taxon>
        <taxon>Desulfuromonadia</taxon>
        <taxon>Geobacterales</taxon>
        <taxon>Geobacteraceae</taxon>
        <taxon>Geomonas</taxon>
    </lineage>
</organism>
<dbReference type="EMBL" id="BLXY01000021">
    <property type="protein sequence ID" value="GFO66288.1"/>
    <property type="molecule type" value="Genomic_DNA"/>
</dbReference>